<sequence>MSNAQNGPYTNIAGATGLAYSFTTTSEHHNKYFRVLFTNAGGNQPNSSEAFRILLQSVPAVPTVKDGVTQGIGSVTLTASAPANHTFRWYAVKAGGIPIDGATSSTFTTPPISTNTFYYVSAVSPAGCEGPRAQVEAKVEGVSFTTLKHIGLISSNDPAMPINSLQPIAPETAADIERYKILTIPDPVQGRLYMRGNEVLKGQEISPADAAQLSFDPELSFYGNATFTYQTINKGGTASSSVVLYIIPINGAPIARNVTSNLISSGKSYSLLPFPLNAVDFDGTIERYTITSLPSTGWLSANASGSPVLGVGSVVNTSQLYYNPNQSGKGAIRTSFTYTVTDNKGVTSGTANYFLNIEVVPVNQIPVIESKTIPAVSNAAQQHVNLPPLAGTDVDGYITAYQIDQVSPTQAGTLYLNGKAITGNNTYQTESGILNGLSFLPASNYSGNVLITFRAIDNNGASSNAGTYIIPVAAPPTVTDVSFTIDPDNKNAQLLAPLLASDPDGSISSFTILSVPRGSQGRLTLNGSSVVPGQVLTPAQAELLHFEMFDTYVSPAFFTYTATDNYGIKALTNATYTILSGAIIPLPITLVSFSARAVNDGAFLTWTTATELNNDYFVIEKSADGKSFEEIGRVKGAGNSSVKLSYSYHDARFKESKSYYRLKQVDYDGTYIYSKTVALKNRNFNYNTSIQAYPNPVKTDAVAHITAPATTQATLALYCMQGRILKTETITLDEGLNTYSLPMSNLESGVYLLRVTSPETNHTTRILKD</sequence>
<reference evidence="3 4" key="1">
    <citation type="submission" date="2020-02" db="EMBL/GenBank/DDBJ databases">
        <authorList>
            <person name="Kim M.K."/>
        </authorList>
    </citation>
    <scope>NUCLEOTIDE SEQUENCE [LARGE SCALE GENOMIC DNA]</scope>
    <source>
        <strain evidence="3 4">BT327</strain>
    </source>
</reference>
<dbReference type="Pfam" id="PF18962">
    <property type="entry name" value="Por_Secre_tail"/>
    <property type="match status" value="1"/>
</dbReference>
<evidence type="ECO:0000259" key="1">
    <source>
        <dbReference type="Pfam" id="PF18962"/>
    </source>
</evidence>
<feature type="domain" description="Ig-like" evidence="2">
    <location>
        <begin position="59"/>
        <end position="139"/>
    </location>
</feature>
<accession>A0A6B3LSU3</accession>
<dbReference type="Pfam" id="PF17963">
    <property type="entry name" value="Big_9"/>
    <property type="match status" value="1"/>
</dbReference>
<dbReference type="InterPro" id="IPR026444">
    <property type="entry name" value="Secre_tail"/>
</dbReference>
<organism evidence="3 4">
    <name type="scientific">Pontibacter burrus</name>
    <dbReference type="NCBI Taxonomy" id="2704466"/>
    <lineage>
        <taxon>Bacteria</taxon>
        <taxon>Pseudomonadati</taxon>
        <taxon>Bacteroidota</taxon>
        <taxon>Cytophagia</taxon>
        <taxon>Cytophagales</taxon>
        <taxon>Hymenobacteraceae</taxon>
        <taxon>Pontibacter</taxon>
    </lineage>
</organism>
<feature type="domain" description="Secretion system C-terminal sorting" evidence="1">
    <location>
        <begin position="693"/>
        <end position="765"/>
    </location>
</feature>
<name>A0A6B3LSU3_9BACT</name>
<keyword evidence="4" id="KW-1185">Reference proteome</keyword>
<gene>
    <name evidence="3" type="ORF">GXP69_06290</name>
</gene>
<dbReference type="InterPro" id="IPR044023">
    <property type="entry name" value="Ig_7"/>
</dbReference>
<proteinExistence type="predicted"/>
<dbReference type="Pfam" id="PF19081">
    <property type="entry name" value="Ig_7"/>
    <property type="match status" value="1"/>
</dbReference>
<dbReference type="EMBL" id="JAAGWD010000002">
    <property type="protein sequence ID" value="NEM97296.1"/>
    <property type="molecule type" value="Genomic_DNA"/>
</dbReference>
<evidence type="ECO:0000259" key="2">
    <source>
        <dbReference type="Pfam" id="PF19081"/>
    </source>
</evidence>
<evidence type="ECO:0000313" key="3">
    <source>
        <dbReference type="EMBL" id="NEM97296.1"/>
    </source>
</evidence>
<protein>
    <submittedName>
        <fullName evidence="3">T9SS type A sorting domain-containing protein</fullName>
    </submittedName>
</protein>
<dbReference type="Proteomes" id="UP000474777">
    <property type="component" value="Unassembled WGS sequence"/>
</dbReference>
<dbReference type="NCBIfam" id="TIGR04183">
    <property type="entry name" value="Por_Secre_tail"/>
    <property type="match status" value="1"/>
</dbReference>
<evidence type="ECO:0000313" key="4">
    <source>
        <dbReference type="Proteomes" id="UP000474777"/>
    </source>
</evidence>
<comment type="caution">
    <text evidence="3">The sequence shown here is derived from an EMBL/GenBank/DDBJ whole genome shotgun (WGS) entry which is preliminary data.</text>
</comment>
<dbReference type="AlphaFoldDB" id="A0A6B3LSU3"/>